<keyword evidence="3" id="KW-1185">Reference proteome</keyword>
<dbReference type="PANTHER" id="PTHR18964">
    <property type="entry name" value="ROK (REPRESSOR, ORF, KINASE) FAMILY"/>
    <property type="match status" value="1"/>
</dbReference>
<dbReference type="Proteomes" id="UP000331127">
    <property type="component" value="Unassembled WGS sequence"/>
</dbReference>
<dbReference type="InterPro" id="IPR043129">
    <property type="entry name" value="ATPase_NBD"/>
</dbReference>
<organism evidence="2 3">
    <name type="scientific">Acrocarpospora macrocephala</name>
    <dbReference type="NCBI Taxonomy" id="150177"/>
    <lineage>
        <taxon>Bacteria</taxon>
        <taxon>Bacillati</taxon>
        <taxon>Actinomycetota</taxon>
        <taxon>Actinomycetes</taxon>
        <taxon>Streptosporangiales</taxon>
        <taxon>Streptosporangiaceae</taxon>
        <taxon>Acrocarpospora</taxon>
    </lineage>
</organism>
<accession>A0A5M3WHB1</accession>
<protein>
    <submittedName>
        <fullName evidence="2">Glucokinase</fullName>
    </submittedName>
</protein>
<dbReference type="AlphaFoldDB" id="A0A5M3WHB1"/>
<dbReference type="GO" id="GO:0016301">
    <property type="term" value="F:kinase activity"/>
    <property type="evidence" value="ECO:0007669"/>
    <property type="project" value="UniProtKB-KW"/>
</dbReference>
<gene>
    <name evidence="2" type="ORF">Amac_000880</name>
</gene>
<dbReference type="SUPFAM" id="SSF53067">
    <property type="entry name" value="Actin-like ATPase domain"/>
    <property type="match status" value="1"/>
</dbReference>
<dbReference type="RefSeq" id="WP_155352239.1">
    <property type="nucleotide sequence ID" value="NZ_BAAAHL010000022.1"/>
</dbReference>
<dbReference type="PANTHER" id="PTHR18964:SF173">
    <property type="entry name" value="GLUCOKINASE"/>
    <property type="match status" value="1"/>
</dbReference>
<name>A0A5M3WHB1_9ACTN</name>
<dbReference type="InterPro" id="IPR000600">
    <property type="entry name" value="ROK"/>
</dbReference>
<proteinExistence type="inferred from homology"/>
<dbReference type="PROSITE" id="PS01125">
    <property type="entry name" value="ROK"/>
    <property type="match status" value="1"/>
</dbReference>
<dbReference type="Pfam" id="PF00480">
    <property type="entry name" value="ROK"/>
    <property type="match status" value="1"/>
</dbReference>
<keyword evidence="2" id="KW-0418">Kinase</keyword>
<dbReference type="InterPro" id="IPR049874">
    <property type="entry name" value="ROK_cs"/>
</dbReference>
<comment type="similarity">
    <text evidence="1">Belongs to the ROK (NagC/XylR) family.</text>
</comment>
<dbReference type="Gene3D" id="3.30.420.40">
    <property type="match status" value="2"/>
</dbReference>
<evidence type="ECO:0000313" key="3">
    <source>
        <dbReference type="Proteomes" id="UP000331127"/>
    </source>
</evidence>
<evidence type="ECO:0000313" key="2">
    <source>
        <dbReference type="EMBL" id="GES06493.1"/>
    </source>
</evidence>
<evidence type="ECO:0000256" key="1">
    <source>
        <dbReference type="ARBA" id="ARBA00006479"/>
    </source>
</evidence>
<reference evidence="2 3" key="1">
    <citation type="submission" date="2019-10" db="EMBL/GenBank/DDBJ databases">
        <title>Whole genome shotgun sequence of Acrocarpospora macrocephala NBRC 16266.</title>
        <authorList>
            <person name="Ichikawa N."/>
            <person name="Kimura A."/>
            <person name="Kitahashi Y."/>
            <person name="Komaki H."/>
            <person name="Oguchi A."/>
        </authorList>
    </citation>
    <scope>NUCLEOTIDE SEQUENCE [LARGE SCALE GENOMIC DNA]</scope>
    <source>
        <strain evidence="2 3">NBRC 16266</strain>
    </source>
</reference>
<keyword evidence="2" id="KW-0808">Transferase</keyword>
<comment type="caution">
    <text evidence="2">The sequence shown here is derived from an EMBL/GenBank/DDBJ whole genome shotgun (WGS) entry which is preliminary data.</text>
</comment>
<sequence>MSSATLGLDIGGTKIASGLVGLDGTVAEADATPTLGSGRQVVDQVAEIIDTYRTRHPIDTVGLAVPGGVDPRTGIITAAPNLAWLGLDLADRLHTHLPSSIFVHVDNDAGAAAWAEHRFGRHRDGDSLLLVTVGTGLGGGVVANGALVRGFTGAGGEIGHLPLLPGGRTCECGSHGCWEQYASGQALHRAAQAAGWDTATAGYDILRAAHQGDSEAADVVAGVAAHLVHGIMILTAILDPARVLLGGGLGTDPLFHFFVQEAAAQAELTPPRARVPLHPASLGVMAGVIGAADLARHATCGIATRA</sequence>
<dbReference type="OrthoDB" id="9810372at2"/>
<dbReference type="EMBL" id="BLAE01000003">
    <property type="protein sequence ID" value="GES06493.1"/>
    <property type="molecule type" value="Genomic_DNA"/>
</dbReference>